<evidence type="ECO:0000313" key="1">
    <source>
        <dbReference type="EMBL" id="KAI5949042.1"/>
    </source>
</evidence>
<dbReference type="Proteomes" id="UP001204833">
    <property type="component" value="Unassembled WGS sequence"/>
</dbReference>
<dbReference type="InterPro" id="IPR052061">
    <property type="entry name" value="PTE-AB_protein"/>
</dbReference>
<proteinExistence type="predicted"/>
<accession>A0AAD5BA14</accession>
<sequence>MPAPPKLPNPAIVYKRTVKSFIQRRHLATRTAGDSPFDHLPRSPPNRKWINWKTTTAFFLLGGYLSYNETLFNLYEKYTAVDDKQISVNIQALQLEYKLKNLPIYQKLAHPKNNHQWFKLSSWENLDRNVLDNQELSVKTQAEYHEPTLTNGTLNKPGGILIKPVTFHNIETDEGVSIIHAGYRLCGYPFIVHGGIIATLLNETFKRNASLSKDTTSNLKDDFKVENLTINYKRPTFANQFLIIKTKTKPSDENDKKHILLESVIENESGKVLVKSQALLHDTGRATNRSKEKMKKEKSWW</sequence>
<dbReference type="GeneID" id="76152916"/>
<dbReference type="PANTHER" id="PTHR47260">
    <property type="entry name" value="UPF0644 PROTEIN PB2B4.06"/>
    <property type="match status" value="1"/>
</dbReference>
<evidence type="ECO:0000313" key="2">
    <source>
        <dbReference type="Proteomes" id="UP001204833"/>
    </source>
</evidence>
<reference evidence="1 2" key="1">
    <citation type="journal article" date="2022" name="DNA Res.">
        <title>Genome analysis of five recently described species of the CUG-Ser clade uncovers Candida theae as a new hybrid lineage with pathogenic potential in the Candida parapsilosis species complex.</title>
        <authorList>
            <person name="Mixao V."/>
            <person name="Del Olmo V."/>
            <person name="Hegedusova E."/>
            <person name="Saus E."/>
            <person name="Pryszcz L."/>
            <person name="Cillingova A."/>
            <person name="Nosek J."/>
            <person name="Gabaldon T."/>
        </authorList>
    </citation>
    <scope>NUCLEOTIDE SEQUENCE [LARGE SCALE GENOMIC DNA]</scope>
    <source>
        <strain evidence="1 2">CBS 12239</strain>
    </source>
</reference>
<dbReference type="EMBL" id="JAIHNG010000165">
    <property type="protein sequence ID" value="KAI5949042.1"/>
    <property type="molecule type" value="Genomic_DNA"/>
</dbReference>
<keyword evidence="2" id="KW-1185">Reference proteome</keyword>
<organism evidence="1 2">
    <name type="scientific">Candida theae</name>
    <dbReference type="NCBI Taxonomy" id="1198502"/>
    <lineage>
        <taxon>Eukaryota</taxon>
        <taxon>Fungi</taxon>
        <taxon>Dikarya</taxon>
        <taxon>Ascomycota</taxon>
        <taxon>Saccharomycotina</taxon>
        <taxon>Pichiomycetes</taxon>
        <taxon>Debaryomycetaceae</taxon>
        <taxon>Candida/Lodderomyces clade</taxon>
        <taxon>Candida</taxon>
    </lineage>
</organism>
<dbReference type="SUPFAM" id="SSF54637">
    <property type="entry name" value="Thioesterase/thiol ester dehydrase-isomerase"/>
    <property type="match status" value="1"/>
</dbReference>
<dbReference type="PANTHER" id="PTHR47260:SF1">
    <property type="entry name" value="UPF0644 PROTEIN PB2B4.06"/>
    <property type="match status" value="1"/>
</dbReference>
<protein>
    <recommendedName>
        <fullName evidence="3">Thioesterase domain-containing protein</fullName>
    </recommendedName>
</protein>
<dbReference type="Gene3D" id="3.10.129.10">
    <property type="entry name" value="Hotdog Thioesterase"/>
    <property type="match status" value="1"/>
</dbReference>
<comment type="caution">
    <text evidence="1">The sequence shown here is derived from an EMBL/GenBank/DDBJ whole genome shotgun (WGS) entry which is preliminary data.</text>
</comment>
<name>A0AAD5BA14_9ASCO</name>
<evidence type="ECO:0008006" key="3">
    <source>
        <dbReference type="Google" id="ProtNLM"/>
    </source>
</evidence>
<dbReference type="RefSeq" id="XP_051606552.1">
    <property type="nucleotide sequence ID" value="XM_051754427.1"/>
</dbReference>
<dbReference type="AlphaFoldDB" id="A0AAD5BA14"/>
<gene>
    <name evidence="1" type="ORF">KGF57_004872</name>
</gene>
<dbReference type="InterPro" id="IPR029069">
    <property type="entry name" value="HotDog_dom_sf"/>
</dbReference>